<organism evidence="2">
    <name type="scientific">marine sediment metagenome</name>
    <dbReference type="NCBI Taxonomy" id="412755"/>
    <lineage>
        <taxon>unclassified sequences</taxon>
        <taxon>metagenomes</taxon>
        <taxon>ecological metagenomes</taxon>
    </lineage>
</organism>
<name>A0A0F9BVZ6_9ZZZZ</name>
<feature type="non-terminal residue" evidence="2">
    <location>
        <position position="1"/>
    </location>
</feature>
<dbReference type="EMBL" id="LAZR01049886">
    <property type="protein sequence ID" value="KKK88586.1"/>
    <property type="molecule type" value="Genomic_DNA"/>
</dbReference>
<feature type="compositionally biased region" description="Polar residues" evidence="1">
    <location>
        <begin position="47"/>
        <end position="63"/>
    </location>
</feature>
<protein>
    <submittedName>
        <fullName evidence="2">Uncharacterized protein</fullName>
    </submittedName>
</protein>
<gene>
    <name evidence="2" type="ORF">LCGC14_2741660</name>
</gene>
<comment type="caution">
    <text evidence="2">The sequence shown here is derived from an EMBL/GenBank/DDBJ whole genome shotgun (WGS) entry which is preliminary data.</text>
</comment>
<evidence type="ECO:0000313" key="2">
    <source>
        <dbReference type="EMBL" id="KKK88586.1"/>
    </source>
</evidence>
<sequence length="106" mass="11610">ALPCRAFYKPNFGGKSYGETAQASGNLFKGGRRDEKSPREKEKSKEATPSGSKRSAGTVSNSVDYWIKKGQYPPDTPENTELRREVANALAKQTGDKSKFTPDPIV</sequence>
<proteinExistence type="predicted"/>
<dbReference type="AlphaFoldDB" id="A0A0F9BVZ6"/>
<feature type="compositionally biased region" description="Basic and acidic residues" evidence="1">
    <location>
        <begin position="31"/>
        <end position="46"/>
    </location>
</feature>
<accession>A0A0F9BVZ6</accession>
<feature type="region of interest" description="Disordered" evidence="1">
    <location>
        <begin position="12"/>
        <end position="80"/>
    </location>
</feature>
<evidence type="ECO:0000256" key="1">
    <source>
        <dbReference type="SAM" id="MobiDB-lite"/>
    </source>
</evidence>
<reference evidence="2" key="1">
    <citation type="journal article" date="2015" name="Nature">
        <title>Complex archaea that bridge the gap between prokaryotes and eukaryotes.</title>
        <authorList>
            <person name="Spang A."/>
            <person name="Saw J.H."/>
            <person name="Jorgensen S.L."/>
            <person name="Zaremba-Niedzwiedzka K."/>
            <person name="Martijn J."/>
            <person name="Lind A.E."/>
            <person name="van Eijk R."/>
            <person name="Schleper C."/>
            <person name="Guy L."/>
            <person name="Ettema T.J."/>
        </authorList>
    </citation>
    <scope>NUCLEOTIDE SEQUENCE</scope>
</reference>